<reference evidence="1 2" key="2">
    <citation type="journal article" date="2016" name="Infect. Immun.">
        <title>Helicobacter saguini, a Novel Helicobacter Isolated from Cotton-Top Tamarins with Ulcerative Colitis, Has Proinflammatory Properties and Induces Typhlocolitis and Dysplasia in Gnotobiotic IL-10-/- Mice.</title>
        <authorList>
            <person name="Shen Z."/>
            <person name="Mannion A."/>
            <person name="Whary M.T."/>
            <person name="Muthupalani S."/>
            <person name="Sheh A."/>
            <person name="Feng Y."/>
            <person name="Gong G."/>
            <person name="Vandamme P."/>
            <person name="Holcombe H.R."/>
            <person name="Paster B.J."/>
            <person name="Fox J.G."/>
        </authorList>
    </citation>
    <scope>NUCLEOTIDE SEQUENCE [LARGE SCALE GENOMIC DNA]</scope>
    <source>
        <strain evidence="1 2">MIT 97-6194</strain>
    </source>
</reference>
<dbReference type="Proteomes" id="UP000029714">
    <property type="component" value="Unassembled WGS sequence"/>
</dbReference>
<protein>
    <submittedName>
        <fullName evidence="1">Uncharacterized protein</fullName>
    </submittedName>
</protein>
<keyword evidence="2" id="KW-1185">Reference proteome</keyword>
<evidence type="ECO:0000313" key="2">
    <source>
        <dbReference type="Proteomes" id="UP000029714"/>
    </source>
</evidence>
<accession>A0A4U8T5Z8</accession>
<reference evidence="1 2" key="1">
    <citation type="journal article" date="2014" name="Genome Announc.">
        <title>Draft genome sequences of eight enterohepatic helicobacter species isolated from both laboratory and wild rodents.</title>
        <authorList>
            <person name="Sheh A."/>
            <person name="Shen Z."/>
            <person name="Fox J.G."/>
        </authorList>
    </citation>
    <scope>NUCLEOTIDE SEQUENCE [LARGE SCALE GENOMIC DNA]</scope>
    <source>
        <strain evidence="1 2">MIT 97-6194</strain>
    </source>
</reference>
<sequence length="76" mass="8721">MKHFIIICLFLNIIYAESIESNVSPKPSFPCIRATTKIEKIICTDESGELQNLDSDMNEVFNIIMGKYDLAYMNKN</sequence>
<evidence type="ECO:0000313" key="1">
    <source>
        <dbReference type="EMBL" id="TLD94067.1"/>
    </source>
</evidence>
<organism evidence="1 2">
    <name type="scientific">Helicobacter saguini</name>
    <dbReference type="NCBI Taxonomy" id="1548018"/>
    <lineage>
        <taxon>Bacteria</taxon>
        <taxon>Pseudomonadati</taxon>
        <taxon>Campylobacterota</taxon>
        <taxon>Epsilonproteobacteria</taxon>
        <taxon>Campylobacterales</taxon>
        <taxon>Helicobacteraceae</taxon>
        <taxon>Helicobacter</taxon>
    </lineage>
</organism>
<dbReference type="EMBL" id="JRMP02000010">
    <property type="protein sequence ID" value="TLD94067.1"/>
    <property type="molecule type" value="Genomic_DNA"/>
</dbReference>
<gene>
    <name evidence="1" type="ORF">LS64_007050</name>
</gene>
<proteinExistence type="predicted"/>
<dbReference type="AlphaFoldDB" id="A0A4U8T5Z8"/>
<feature type="non-terminal residue" evidence="1">
    <location>
        <position position="76"/>
    </location>
</feature>
<comment type="caution">
    <text evidence="1">The sequence shown here is derived from an EMBL/GenBank/DDBJ whole genome shotgun (WGS) entry which is preliminary data.</text>
</comment>
<name>A0A4U8T5Z8_9HELI</name>